<dbReference type="Gene3D" id="3.30.950.30">
    <property type="entry name" value="Schlafen, AAA domain"/>
    <property type="match status" value="1"/>
</dbReference>
<evidence type="ECO:0000313" key="3">
    <source>
        <dbReference type="Proteomes" id="UP000031449"/>
    </source>
</evidence>
<keyword evidence="3" id="KW-1185">Reference proteome</keyword>
<accession>A0A0B5AXK3</accession>
<evidence type="ECO:0000259" key="1">
    <source>
        <dbReference type="Pfam" id="PF04326"/>
    </source>
</evidence>
<organism evidence="2 3">
    <name type="scientific">Jeotgalibacillus malaysiensis</name>
    <dbReference type="NCBI Taxonomy" id="1508404"/>
    <lineage>
        <taxon>Bacteria</taxon>
        <taxon>Bacillati</taxon>
        <taxon>Bacillota</taxon>
        <taxon>Bacilli</taxon>
        <taxon>Bacillales</taxon>
        <taxon>Caryophanaceae</taxon>
        <taxon>Jeotgalibacillus</taxon>
    </lineage>
</organism>
<dbReference type="Proteomes" id="UP000031449">
    <property type="component" value="Chromosome"/>
</dbReference>
<evidence type="ECO:0000313" key="2">
    <source>
        <dbReference type="EMBL" id="AJD92749.1"/>
    </source>
</evidence>
<sequence length="148" mass="16370">MMKSIHQIMQLIGRLDAHVADDFEGQDLDFKQWSNKTEDNVRKMVEYAICMANGGGGSVVFGIADRVKGHGKTILGVPVDLDIESFHDRIYEETKPSLSAEFDLVELNYGTGQLLIMTVEGKGGPYSFLDGKSVIRKGKECLTIEVNT</sequence>
<dbReference type="BioCyc" id="JESP1508404:G14D9-12713-MONOMER"/>
<name>A0A0B5AXK3_9BACL</name>
<dbReference type="STRING" id="1508404.JMA_34320"/>
<gene>
    <name evidence="2" type="ORF">JMA_34320</name>
</gene>
<reference evidence="2 3" key="1">
    <citation type="submission" date="2014-08" db="EMBL/GenBank/DDBJ databases">
        <title>Complete genome of a marine bacteria Jeotgalibacillus malaysiensis.</title>
        <authorList>
            <person name="Yaakop A.S."/>
            <person name="Chan K.-G."/>
            <person name="Goh K.M."/>
        </authorList>
    </citation>
    <scope>NUCLEOTIDE SEQUENCE [LARGE SCALE GENOMIC DNA]</scope>
    <source>
        <strain evidence="2 3">D5</strain>
    </source>
</reference>
<feature type="domain" description="Schlafen AlbA-2" evidence="1">
    <location>
        <begin position="24"/>
        <end position="142"/>
    </location>
</feature>
<dbReference type="InterPro" id="IPR007421">
    <property type="entry name" value="Schlafen_AlbA_2_dom"/>
</dbReference>
<proteinExistence type="predicted"/>
<dbReference type="EMBL" id="CP009416">
    <property type="protein sequence ID" value="AJD92749.1"/>
    <property type="molecule type" value="Genomic_DNA"/>
</dbReference>
<dbReference type="AlphaFoldDB" id="A0A0B5AXK3"/>
<dbReference type="KEGG" id="jeo:JMA_34320"/>
<dbReference type="Pfam" id="PF04326">
    <property type="entry name" value="SLFN_AlbA_2"/>
    <property type="match status" value="1"/>
</dbReference>
<dbReference type="HOGENOM" id="CLU_1756396_0_0_9"/>
<protein>
    <recommendedName>
        <fullName evidence="1">Schlafen AlbA-2 domain-containing protein</fullName>
    </recommendedName>
</protein>
<dbReference type="InterPro" id="IPR038461">
    <property type="entry name" value="Schlafen_AlbA_2_dom_sf"/>
</dbReference>